<dbReference type="InterPro" id="IPR036779">
    <property type="entry name" value="LysM_dom_sf"/>
</dbReference>
<dbReference type="PROSITE" id="PS51782">
    <property type="entry name" value="LYSM"/>
    <property type="match status" value="1"/>
</dbReference>
<dbReference type="SUPFAM" id="SSF54106">
    <property type="entry name" value="LysM domain"/>
    <property type="match status" value="1"/>
</dbReference>
<feature type="domain" description="LysM" evidence="3">
    <location>
        <begin position="43"/>
        <end position="87"/>
    </location>
</feature>
<comment type="caution">
    <text evidence="4">The sequence shown here is derived from an EMBL/GenBank/DDBJ whole genome shotgun (WGS) entry which is preliminary data.</text>
</comment>
<feature type="transmembrane region" description="Helical" evidence="2">
    <location>
        <begin position="187"/>
        <end position="208"/>
    </location>
</feature>
<keyword evidence="2" id="KW-0812">Transmembrane</keyword>
<dbReference type="PANTHER" id="PTHR20932">
    <property type="entry name" value="LYSM AND PUTATIVE PEPTIDOGLYCAN-BINDING DOMAIN-CONTAINING PROTEIN"/>
    <property type="match status" value="1"/>
</dbReference>
<dbReference type="Pfam" id="PF01476">
    <property type="entry name" value="LysM"/>
    <property type="match status" value="1"/>
</dbReference>
<dbReference type="InterPro" id="IPR045030">
    <property type="entry name" value="LYSM1-4"/>
</dbReference>
<reference evidence="4" key="1">
    <citation type="journal article" date="2023" name="G3 (Bethesda)">
        <title>Whole genome assemblies of Zophobas morio and Tenebrio molitor.</title>
        <authorList>
            <person name="Kaur S."/>
            <person name="Stinson S.A."/>
            <person name="diCenzo G.C."/>
        </authorList>
    </citation>
    <scope>NUCLEOTIDE SEQUENCE</scope>
    <source>
        <strain evidence="4">QUZm001</strain>
    </source>
</reference>
<evidence type="ECO:0000313" key="5">
    <source>
        <dbReference type="Proteomes" id="UP001168821"/>
    </source>
</evidence>
<sequence length="219" mass="24517">MMKQRQKSKSDASYKKFGKHSDSEDENELSTLRPSPRKERATVEKTVEEGDTLQSLAIRYCCTIEDLKRLNNIHKENEIFAKRTIKVPHHPISQALAGVHVSGRSSPSFASTSSQVDTDRLTSSLKETEVNQIIFNSNLSQKGAAVEEEEDDDDDEEVHLLPHSDMTEPIASRLNCSGVDGDISLKALILCIVILIFAVPIVYVFYVAEHPEQYHHAPS</sequence>
<dbReference type="Proteomes" id="UP001168821">
    <property type="component" value="Unassembled WGS sequence"/>
</dbReference>
<keyword evidence="2" id="KW-0472">Membrane</keyword>
<dbReference type="PANTHER" id="PTHR20932:SF13">
    <property type="entry name" value="LD36653P"/>
    <property type="match status" value="1"/>
</dbReference>
<dbReference type="Gene3D" id="3.10.350.10">
    <property type="entry name" value="LysM domain"/>
    <property type="match status" value="1"/>
</dbReference>
<proteinExistence type="predicted"/>
<feature type="region of interest" description="Disordered" evidence="1">
    <location>
        <begin position="1"/>
        <end position="46"/>
    </location>
</feature>
<evidence type="ECO:0000256" key="1">
    <source>
        <dbReference type="SAM" id="MobiDB-lite"/>
    </source>
</evidence>
<keyword evidence="2" id="KW-1133">Transmembrane helix</keyword>
<gene>
    <name evidence="4" type="ORF">Zmor_019660</name>
</gene>
<keyword evidence="5" id="KW-1185">Reference proteome</keyword>
<dbReference type="CDD" id="cd00118">
    <property type="entry name" value="LysM"/>
    <property type="match status" value="1"/>
</dbReference>
<protein>
    <recommendedName>
        <fullName evidence="3">LysM domain-containing protein</fullName>
    </recommendedName>
</protein>
<dbReference type="InterPro" id="IPR018392">
    <property type="entry name" value="LysM"/>
</dbReference>
<organism evidence="4 5">
    <name type="scientific">Zophobas morio</name>
    <dbReference type="NCBI Taxonomy" id="2755281"/>
    <lineage>
        <taxon>Eukaryota</taxon>
        <taxon>Metazoa</taxon>
        <taxon>Ecdysozoa</taxon>
        <taxon>Arthropoda</taxon>
        <taxon>Hexapoda</taxon>
        <taxon>Insecta</taxon>
        <taxon>Pterygota</taxon>
        <taxon>Neoptera</taxon>
        <taxon>Endopterygota</taxon>
        <taxon>Coleoptera</taxon>
        <taxon>Polyphaga</taxon>
        <taxon>Cucujiformia</taxon>
        <taxon>Tenebrionidae</taxon>
        <taxon>Zophobas</taxon>
    </lineage>
</organism>
<evidence type="ECO:0000259" key="3">
    <source>
        <dbReference type="PROSITE" id="PS51782"/>
    </source>
</evidence>
<name>A0AA38I194_9CUCU</name>
<feature type="compositionally biased region" description="Basic and acidic residues" evidence="1">
    <location>
        <begin position="8"/>
        <end position="22"/>
    </location>
</feature>
<evidence type="ECO:0000313" key="4">
    <source>
        <dbReference type="EMBL" id="KAJ3647800.1"/>
    </source>
</evidence>
<dbReference type="AlphaFoldDB" id="A0AA38I194"/>
<dbReference type="SMART" id="SM00257">
    <property type="entry name" value="LysM"/>
    <property type="match status" value="1"/>
</dbReference>
<accession>A0AA38I194</accession>
<dbReference type="EMBL" id="JALNTZ010000006">
    <property type="protein sequence ID" value="KAJ3647800.1"/>
    <property type="molecule type" value="Genomic_DNA"/>
</dbReference>
<feature type="compositionally biased region" description="Basic and acidic residues" evidence="1">
    <location>
        <begin position="36"/>
        <end position="46"/>
    </location>
</feature>
<evidence type="ECO:0000256" key="2">
    <source>
        <dbReference type="SAM" id="Phobius"/>
    </source>
</evidence>